<dbReference type="EMBL" id="KQ435711">
    <property type="protein sequence ID" value="KOX79440.1"/>
    <property type="molecule type" value="Genomic_DNA"/>
</dbReference>
<protein>
    <submittedName>
        <fullName evidence="2">Uncharacterized protein</fullName>
    </submittedName>
</protein>
<dbReference type="AlphaFoldDB" id="A0A0M9A8K8"/>
<accession>A0A0M9A8K8</accession>
<proteinExistence type="predicted"/>
<evidence type="ECO:0000313" key="2">
    <source>
        <dbReference type="EMBL" id="KOX79440.1"/>
    </source>
</evidence>
<gene>
    <name evidence="2" type="ORF">WN51_02705</name>
</gene>
<feature type="compositionally biased region" description="Basic and acidic residues" evidence="1">
    <location>
        <begin position="1"/>
        <end position="24"/>
    </location>
</feature>
<name>A0A0M9A8K8_9HYME</name>
<reference evidence="2 3" key="1">
    <citation type="submission" date="2015-07" db="EMBL/GenBank/DDBJ databases">
        <title>The genome of Melipona quadrifasciata.</title>
        <authorList>
            <person name="Pan H."/>
            <person name="Kapheim K."/>
        </authorList>
    </citation>
    <scope>NUCLEOTIDE SEQUENCE [LARGE SCALE GENOMIC DNA]</scope>
    <source>
        <strain evidence="2">0111107301</strain>
        <tissue evidence="2">Whole body</tissue>
    </source>
</reference>
<evidence type="ECO:0000313" key="3">
    <source>
        <dbReference type="Proteomes" id="UP000053105"/>
    </source>
</evidence>
<evidence type="ECO:0000256" key="1">
    <source>
        <dbReference type="SAM" id="MobiDB-lite"/>
    </source>
</evidence>
<feature type="compositionally biased region" description="Basic and acidic residues" evidence="1">
    <location>
        <begin position="31"/>
        <end position="55"/>
    </location>
</feature>
<dbReference type="Proteomes" id="UP000053105">
    <property type="component" value="Unassembled WGS sequence"/>
</dbReference>
<keyword evidence="3" id="KW-1185">Reference proteome</keyword>
<organism evidence="2 3">
    <name type="scientific">Melipona quadrifasciata</name>
    <dbReference type="NCBI Taxonomy" id="166423"/>
    <lineage>
        <taxon>Eukaryota</taxon>
        <taxon>Metazoa</taxon>
        <taxon>Ecdysozoa</taxon>
        <taxon>Arthropoda</taxon>
        <taxon>Hexapoda</taxon>
        <taxon>Insecta</taxon>
        <taxon>Pterygota</taxon>
        <taxon>Neoptera</taxon>
        <taxon>Endopterygota</taxon>
        <taxon>Hymenoptera</taxon>
        <taxon>Apocrita</taxon>
        <taxon>Aculeata</taxon>
        <taxon>Apoidea</taxon>
        <taxon>Anthophila</taxon>
        <taxon>Apidae</taxon>
        <taxon>Melipona</taxon>
    </lineage>
</organism>
<sequence>MLDKMEEGRVVGKSRMETRREGENRPGGARSEGREGKKEEKRWDPLKIETHRGGDRNFGPRKPASLEEAFAKMR</sequence>
<feature type="region of interest" description="Disordered" evidence="1">
    <location>
        <begin position="1"/>
        <end position="74"/>
    </location>
</feature>